<sequence length="204" mass="23521">MAKDSNNFDYLVVGLAEFFRQNHNYPYPDLLQHACNKLALKMTATPYPRTLEGLFSLLGKPLLTWYPLEIPKEFDPDFGLIYDRALSEEASQYLYEQLLERFYATRDYQEHLQRGQPHWGDRWLGTACPLQGRLHSSDIIDRLEGKPLKPGTEPCHSLKKAPDGEHNIVGGKQQKTERPHLCPFFSDDSTHSPGYRVNVGFLRN</sequence>
<organism evidence="1 2">
    <name type="scientific">Scytonema hofmannii PCC 7110</name>
    <dbReference type="NCBI Taxonomy" id="128403"/>
    <lineage>
        <taxon>Bacteria</taxon>
        <taxon>Bacillati</taxon>
        <taxon>Cyanobacteriota</taxon>
        <taxon>Cyanophyceae</taxon>
        <taxon>Nostocales</taxon>
        <taxon>Scytonemataceae</taxon>
        <taxon>Scytonema</taxon>
    </lineage>
</organism>
<evidence type="ECO:0000313" key="1">
    <source>
        <dbReference type="EMBL" id="KYC41369.1"/>
    </source>
</evidence>
<dbReference type="STRING" id="128403.WA1_21945"/>
<keyword evidence="2" id="KW-1185">Reference proteome</keyword>
<comment type="caution">
    <text evidence="1">The sequence shown here is derived from an EMBL/GenBank/DDBJ whole genome shotgun (WGS) entry which is preliminary data.</text>
</comment>
<gene>
    <name evidence="1" type="ORF">WA1_21945</name>
</gene>
<accession>A0A139X9K5</accession>
<evidence type="ECO:0000313" key="2">
    <source>
        <dbReference type="Proteomes" id="UP000076925"/>
    </source>
</evidence>
<proteinExistence type="predicted"/>
<dbReference type="Proteomes" id="UP000076925">
    <property type="component" value="Unassembled WGS sequence"/>
</dbReference>
<dbReference type="AlphaFoldDB" id="A0A139X9K5"/>
<dbReference type="OrthoDB" id="580959at2"/>
<name>A0A139X9K5_9CYAN</name>
<reference evidence="1 2" key="1">
    <citation type="journal article" date="2013" name="Genome Biol. Evol.">
        <title>Genomes of Stigonematalean cyanobacteria (subsection V) and the evolution of oxygenic photosynthesis from prokaryotes to plastids.</title>
        <authorList>
            <person name="Dagan T."/>
            <person name="Roettger M."/>
            <person name="Stucken K."/>
            <person name="Landan G."/>
            <person name="Koch R."/>
            <person name="Major P."/>
            <person name="Gould S.B."/>
            <person name="Goremykin V.V."/>
            <person name="Rippka R."/>
            <person name="Tandeau de Marsac N."/>
            <person name="Gugger M."/>
            <person name="Lockhart P.J."/>
            <person name="Allen J.F."/>
            <person name="Brune I."/>
            <person name="Maus I."/>
            <person name="Puhler A."/>
            <person name="Martin W.F."/>
        </authorList>
    </citation>
    <scope>NUCLEOTIDE SEQUENCE [LARGE SCALE GENOMIC DNA]</scope>
    <source>
        <strain evidence="1 2">PCC 7110</strain>
    </source>
</reference>
<dbReference type="EMBL" id="ANNX02000021">
    <property type="protein sequence ID" value="KYC41369.1"/>
    <property type="molecule type" value="Genomic_DNA"/>
</dbReference>
<dbReference type="RefSeq" id="WP_066612964.1">
    <property type="nucleotide sequence ID" value="NZ_KQ976354.1"/>
</dbReference>
<protein>
    <submittedName>
        <fullName evidence="1">Uncharacterized protein</fullName>
    </submittedName>
</protein>